<dbReference type="AlphaFoldDB" id="A0A8B2Z6N0"/>
<reference evidence="1 2" key="1">
    <citation type="submission" date="2018-08" db="EMBL/GenBank/DDBJ databases">
        <title>A genome reference for cultivated species of the human gut microbiota.</title>
        <authorList>
            <person name="Zou Y."/>
            <person name="Xue W."/>
            <person name="Luo G."/>
        </authorList>
    </citation>
    <scope>NUCLEOTIDE SEQUENCE [LARGE SCALE GENOMIC DNA]</scope>
    <source>
        <strain evidence="1 2">TF10-9AT</strain>
    </source>
</reference>
<organism evidence="1 2">
    <name type="scientific">Ligilactobacillus ruminis</name>
    <dbReference type="NCBI Taxonomy" id="1623"/>
    <lineage>
        <taxon>Bacteria</taxon>
        <taxon>Bacillati</taxon>
        <taxon>Bacillota</taxon>
        <taxon>Bacilli</taxon>
        <taxon>Lactobacillales</taxon>
        <taxon>Lactobacillaceae</taxon>
        <taxon>Ligilactobacillus</taxon>
    </lineage>
</organism>
<protein>
    <submittedName>
        <fullName evidence="1">Vitamin B12-binding protein</fullName>
    </submittedName>
</protein>
<dbReference type="EMBL" id="QSQR01000001">
    <property type="protein sequence ID" value="RGK48243.1"/>
    <property type="molecule type" value="Genomic_DNA"/>
</dbReference>
<comment type="caution">
    <text evidence="1">The sequence shown here is derived from an EMBL/GenBank/DDBJ whole genome shotgun (WGS) entry which is preliminary data.</text>
</comment>
<evidence type="ECO:0000313" key="2">
    <source>
        <dbReference type="Proteomes" id="UP000260790"/>
    </source>
</evidence>
<evidence type="ECO:0000313" key="1">
    <source>
        <dbReference type="EMBL" id="RGK48243.1"/>
    </source>
</evidence>
<accession>A0A8B2Z6N0</accession>
<proteinExistence type="predicted"/>
<name>A0A8B2Z6N0_9LACO</name>
<sequence length="43" mass="4915">MPRIAVLPVSVCCLLRANPKNRRFARKWVLPFTGKSQESPFCP</sequence>
<dbReference type="Proteomes" id="UP000260790">
    <property type="component" value="Unassembled WGS sequence"/>
</dbReference>
<gene>
    <name evidence="1" type="ORF">DXD09_00465</name>
</gene>